<proteinExistence type="predicted"/>
<keyword evidence="2" id="KW-1185">Reference proteome</keyword>
<evidence type="ECO:0000313" key="1">
    <source>
        <dbReference type="EMBL" id="MBA0820066.1"/>
    </source>
</evidence>
<dbReference type="EMBL" id="JABFAD010333068">
    <property type="protein sequence ID" value="MBA0820066.1"/>
    <property type="molecule type" value="Genomic_DNA"/>
</dbReference>
<comment type="caution">
    <text evidence="1">The sequence shown here is derived from an EMBL/GenBank/DDBJ whole genome shotgun (WGS) entry which is preliminary data.</text>
</comment>
<sequence length="17" mass="2063">MEQMEEEKINLRLDADV</sequence>
<protein>
    <submittedName>
        <fullName evidence="1">Uncharacterized protein</fullName>
    </submittedName>
</protein>
<dbReference type="Proteomes" id="UP000593560">
    <property type="component" value="Unassembled WGS sequence"/>
</dbReference>
<name>A0A7J9IDB4_9ROSI</name>
<reference evidence="1 2" key="1">
    <citation type="journal article" date="2019" name="Genome Biol. Evol.">
        <title>Insights into the evolution of the New World diploid cottons (Gossypium, subgenus Houzingenia) based on genome sequencing.</title>
        <authorList>
            <person name="Grover C.E."/>
            <person name="Arick M.A. 2nd"/>
            <person name="Thrash A."/>
            <person name="Conover J.L."/>
            <person name="Sanders W.S."/>
            <person name="Peterson D.G."/>
            <person name="Frelichowski J.E."/>
            <person name="Scheffler J.A."/>
            <person name="Scheffler B.E."/>
            <person name="Wendel J.F."/>
        </authorList>
    </citation>
    <scope>NUCLEOTIDE SEQUENCE [LARGE SCALE GENOMIC DNA]</scope>
    <source>
        <strain evidence="1">0</strain>
        <tissue evidence="1">Leaf</tissue>
    </source>
</reference>
<evidence type="ECO:0000313" key="2">
    <source>
        <dbReference type="Proteomes" id="UP000593560"/>
    </source>
</evidence>
<organism evidence="1 2">
    <name type="scientific">Gossypium harknessii</name>
    <dbReference type="NCBI Taxonomy" id="34285"/>
    <lineage>
        <taxon>Eukaryota</taxon>
        <taxon>Viridiplantae</taxon>
        <taxon>Streptophyta</taxon>
        <taxon>Embryophyta</taxon>
        <taxon>Tracheophyta</taxon>
        <taxon>Spermatophyta</taxon>
        <taxon>Magnoliopsida</taxon>
        <taxon>eudicotyledons</taxon>
        <taxon>Gunneridae</taxon>
        <taxon>Pentapetalae</taxon>
        <taxon>rosids</taxon>
        <taxon>malvids</taxon>
        <taxon>Malvales</taxon>
        <taxon>Malvaceae</taxon>
        <taxon>Malvoideae</taxon>
        <taxon>Gossypium</taxon>
    </lineage>
</organism>
<gene>
    <name evidence="1" type="ORF">Gohar_028051</name>
</gene>
<dbReference type="AlphaFoldDB" id="A0A7J9IDB4"/>
<accession>A0A7J9IDB4</accession>